<gene>
    <name evidence="4" type="ORF">GH714_004112</name>
</gene>
<dbReference type="EMBL" id="JAAGAX010000013">
    <property type="protein sequence ID" value="KAF2293679.1"/>
    <property type="molecule type" value="Genomic_DNA"/>
</dbReference>
<keyword evidence="1" id="KW-0433">Leucine-rich repeat</keyword>
<dbReference type="GO" id="GO:0006952">
    <property type="term" value="P:defense response"/>
    <property type="evidence" value="ECO:0007669"/>
    <property type="project" value="UniProtKB-KW"/>
</dbReference>
<dbReference type="Gene3D" id="3.80.10.10">
    <property type="entry name" value="Ribonuclease Inhibitor"/>
    <property type="match status" value="1"/>
</dbReference>
<evidence type="ECO:0000259" key="3">
    <source>
        <dbReference type="Pfam" id="PF25019"/>
    </source>
</evidence>
<dbReference type="PANTHER" id="PTHR36766">
    <property type="entry name" value="PLANT BROAD-SPECTRUM MILDEW RESISTANCE PROTEIN RPW8"/>
    <property type="match status" value="1"/>
</dbReference>
<keyword evidence="5" id="KW-1185">Reference proteome</keyword>
<evidence type="ECO:0000256" key="1">
    <source>
        <dbReference type="ARBA" id="ARBA00022614"/>
    </source>
</evidence>
<dbReference type="InterPro" id="IPR056789">
    <property type="entry name" value="LRR_R13L1-DRL21"/>
</dbReference>
<evidence type="ECO:0000313" key="5">
    <source>
        <dbReference type="Proteomes" id="UP000467840"/>
    </source>
</evidence>
<organism evidence="4 5">
    <name type="scientific">Hevea brasiliensis</name>
    <name type="common">Para rubber tree</name>
    <name type="synonym">Siphonia brasiliensis</name>
    <dbReference type="NCBI Taxonomy" id="3981"/>
    <lineage>
        <taxon>Eukaryota</taxon>
        <taxon>Viridiplantae</taxon>
        <taxon>Streptophyta</taxon>
        <taxon>Embryophyta</taxon>
        <taxon>Tracheophyta</taxon>
        <taxon>Spermatophyta</taxon>
        <taxon>Magnoliopsida</taxon>
        <taxon>eudicotyledons</taxon>
        <taxon>Gunneridae</taxon>
        <taxon>Pentapetalae</taxon>
        <taxon>rosids</taxon>
        <taxon>fabids</taxon>
        <taxon>Malpighiales</taxon>
        <taxon>Euphorbiaceae</taxon>
        <taxon>Crotonoideae</taxon>
        <taxon>Micrandreae</taxon>
        <taxon>Hevea</taxon>
    </lineage>
</organism>
<comment type="caution">
    <text evidence="4">The sequence shown here is derived from an EMBL/GenBank/DDBJ whole genome shotgun (WGS) entry which is preliminary data.</text>
</comment>
<accession>A0A6A6L1W2</accession>
<feature type="domain" description="R13L1/DRL21-like LRR repeat region" evidence="3">
    <location>
        <begin position="2"/>
        <end position="55"/>
    </location>
</feature>
<dbReference type="SUPFAM" id="SSF52058">
    <property type="entry name" value="L domain-like"/>
    <property type="match status" value="1"/>
</dbReference>
<dbReference type="InterPro" id="IPR032675">
    <property type="entry name" value="LRR_dom_sf"/>
</dbReference>
<dbReference type="Pfam" id="PF25019">
    <property type="entry name" value="LRR_R13L1-DRL21"/>
    <property type="match status" value="1"/>
</dbReference>
<name>A0A6A6L1W2_HEVBR</name>
<sequence length="174" mass="19709">MEKLSIIGYTGTKFPSWVVEFSFQNLVFLRLEDCKNCISLPQLGQLRSLKHLLVNGLAGVKRVDLEFLGDISVGNLPSHVSSLQKLVIRECPQLIVSLPKIVFVLKIERCKKVDCRYLVDLRSLSSVRLTVAAGEDGELLQWLNGSELEFLELRGCINLKKLAKWLHSIKSFRN</sequence>
<evidence type="ECO:0000313" key="4">
    <source>
        <dbReference type="EMBL" id="KAF2293679.1"/>
    </source>
</evidence>
<evidence type="ECO:0000256" key="2">
    <source>
        <dbReference type="ARBA" id="ARBA00022821"/>
    </source>
</evidence>
<proteinExistence type="predicted"/>
<dbReference type="PANTHER" id="PTHR36766:SF30">
    <property type="entry name" value="TIR-NBS TYPE DISEASE RESISTANCE PROTEIN-RELATED"/>
    <property type="match status" value="1"/>
</dbReference>
<dbReference type="AlphaFoldDB" id="A0A6A6L1W2"/>
<dbReference type="Proteomes" id="UP000467840">
    <property type="component" value="Chromosome 7"/>
</dbReference>
<reference evidence="4 5" key="1">
    <citation type="journal article" date="2020" name="Mol. Plant">
        <title>The Chromosome-Based Rubber Tree Genome Provides New Insights into Spurge Genome Evolution and Rubber Biosynthesis.</title>
        <authorList>
            <person name="Liu J."/>
            <person name="Shi C."/>
            <person name="Shi C.C."/>
            <person name="Li W."/>
            <person name="Zhang Q.J."/>
            <person name="Zhang Y."/>
            <person name="Li K."/>
            <person name="Lu H.F."/>
            <person name="Shi C."/>
            <person name="Zhu S.T."/>
            <person name="Xiao Z.Y."/>
            <person name="Nan H."/>
            <person name="Yue Y."/>
            <person name="Zhu X.G."/>
            <person name="Wu Y."/>
            <person name="Hong X.N."/>
            <person name="Fan G.Y."/>
            <person name="Tong Y."/>
            <person name="Zhang D."/>
            <person name="Mao C.L."/>
            <person name="Liu Y.L."/>
            <person name="Hao S.J."/>
            <person name="Liu W.Q."/>
            <person name="Lv M.Q."/>
            <person name="Zhang H.B."/>
            <person name="Liu Y."/>
            <person name="Hu-Tang G.R."/>
            <person name="Wang J.P."/>
            <person name="Wang J.H."/>
            <person name="Sun Y.H."/>
            <person name="Ni S.B."/>
            <person name="Chen W.B."/>
            <person name="Zhang X.C."/>
            <person name="Jiao Y.N."/>
            <person name="Eichler E.E."/>
            <person name="Li G.H."/>
            <person name="Liu X."/>
            <person name="Gao L.Z."/>
        </authorList>
    </citation>
    <scope>NUCLEOTIDE SEQUENCE [LARGE SCALE GENOMIC DNA]</scope>
    <source>
        <strain evidence="5">cv. GT1</strain>
        <tissue evidence="4">Leaf</tissue>
    </source>
</reference>
<protein>
    <recommendedName>
        <fullName evidence="3">R13L1/DRL21-like LRR repeat region domain-containing protein</fullName>
    </recommendedName>
</protein>
<keyword evidence="2" id="KW-0611">Plant defense</keyword>